<comment type="caution">
    <text evidence="1">The sequence shown here is derived from an EMBL/GenBank/DDBJ whole genome shotgun (WGS) entry which is preliminary data.</text>
</comment>
<dbReference type="PANTHER" id="PTHR31762">
    <property type="entry name" value="FAS-BINDING FACTOR-LIKE PROTEIN"/>
    <property type="match status" value="1"/>
</dbReference>
<dbReference type="Proteomes" id="UP000232323">
    <property type="component" value="Unassembled WGS sequence"/>
</dbReference>
<dbReference type="EMBL" id="BEGY01000026">
    <property type="protein sequence ID" value="GAX77730.1"/>
    <property type="molecule type" value="Genomic_DNA"/>
</dbReference>
<gene>
    <name evidence="1" type="ORF">CEUSTIGMA_g5173.t1</name>
</gene>
<evidence type="ECO:0000313" key="2">
    <source>
        <dbReference type="Proteomes" id="UP000232323"/>
    </source>
</evidence>
<dbReference type="InterPro" id="IPR040321">
    <property type="entry name" value="SCD2-like"/>
</dbReference>
<reference evidence="1 2" key="1">
    <citation type="submission" date="2017-08" db="EMBL/GenBank/DDBJ databases">
        <title>Acidophilic green algal genome provides insights into adaptation to an acidic environment.</title>
        <authorList>
            <person name="Hirooka S."/>
            <person name="Hirose Y."/>
            <person name="Kanesaki Y."/>
            <person name="Higuchi S."/>
            <person name="Fujiwara T."/>
            <person name="Onuma R."/>
            <person name="Era A."/>
            <person name="Ohbayashi R."/>
            <person name="Uzuka A."/>
            <person name="Nozaki H."/>
            <person name="Yoshikawa H."/>
            <person name="Miyagishima S.Y."/>
        </authorList>
    </citation>
    <scope>NUCLEOTIDE SEQUENCE [LARGE SCALE GENOMIC DNA]</scope>
    <source>
        <strain evidence="1 2">NIES-2499</strain>
    </source>
</reference>
<dbReference type="AlphaFoldDB" id="A0A250X4P3"/>
<keyword evidence="2" id="KW-1185">Reference proteome</keyword>
<accession>A0A250X4P3</accession>
<proteinExistence type="predicted"/>
<dbReference type="PANTHER" id="PTHR31762:SF10">
    <property type="entry name" value="FAS-BINDING FACTOR-LIKE PROTEIN"/>
    <property type="match status" value="1"/>
</dbReference>
<evidence type="ECO:0000313" key="1">
    <source>
        <dbReference type="EMBL" id="GAX77730.1"/>
    </source>
</evidence>
<dbReference type="GO" id="GO:0000911">
    <property type="term" value="P:cytokinesis by cell plate formation"/>
    <property type="evidence" value="ECO:0007669"/>
    <property type="project" value="InterPro"/>
</dbReference>
<name>A0A250X4P3_9CHLO</name>
<organism evidence="1 2">
    <name type="scientific">Chlamydomonas eustigma</name>
    <dbReference type="NCBI Taxonomy" id="1157962"/>
    <lineage>
        <taxon>Eukaryota</taxon>
        <taxon>Viridiplantae</taxon>
        <taxon>Chlorophyta</taxon>
        <taxon>core chlorophytes</taxon>
        <taxon>Chlorophyceae</taxon>
        <taxon>CS clade</taxon>
        <taxon>Chlamydomonadales</taxon>
        <taxon>Chlamydomonadaceae</taxon>
        <taxon>Chlamydomonas</taxon>
    </lineage>
</organism>
<protein>
    <submittedName>
        <fullName evidence="1">Uncharacterized protein</fullName>
    </submittedName>
</protein>
<dbReference type="OrthoDB" id="2014962at2759"/>
<sequence>MRQAADLGLQREVVKIISESSEAIYSHNLDQQLQRMIHHHDPSRPLKSHMIHDVHASCAICSLTELECSEIRFQKAWIGYLWARACQCGVEPQVSYLKAERWAQALKQPPALQNFVDLSIAMKELCVLGIEQQIWLRR</sequence>